<dbReference type="AlphaFoldDB" id="A0A4P8ELC4"/>
<organism evidence="2 3">
    <name type="scientific">Pseudorhodobacter turbinis</name>
    <dbReference type="NCBI Taxonomy" id="2500533"/>
    <lineage>
        <taxon>Bacteria</taxon>
        <taxon>Pseudomonadati</taxon>
        <taxon>Pseudomonadota</taxon>
        <taxon>Alphaproteobacteria</taxon>
        <taxon>Rhodobacterales</taxon>
        <taxon>Paracoccaceae</taxon>
        <taxon>Pseudorhodobacter</taxon>
    </lineage>
</organism>
<dbReference type="Proteomes" id="UP000298631">
    <property type="component" value="Plasmid unnamed2"/>
</dbReference>
<name>A0A4P8ELC4_9RHOB</name>
<evidence type="ECO:0000313" key="3">
    <source>
        <dbReference type="Proteomes" id="UP000298631"/>
    </source>
</evidence>
<dbReference type="KEGG" id="pseb:EOK75_20195"/>
<gene>
    <name evidence="2" type="ORF">EOK75_20195</name>
</gene>
<evidence type="ECO:0000256" key="1">
    <source>
        <dbReference type="SAM" id="MobiDB-lite"/>
    </source>
</evidence>
<feature type="region of interest" description="Disordered" evidence="1">
    <location>
        <begin position="110"/>
        <end position="136"/>
    </location>
</feature>
<keyword evidence="3" id="KW-1185">Reference proteome</keyword>
<feature type="compositionally biased region" description="Polar residues" evidence="1">
    <location>
        <begin position="117"/>
        <end position="128"/>
    </location>
</feature>
<keyword evidence="2" id="KW-0614">Plasmid</keyword>
<dbReference type="EMBL" id="CP039966">
    <property type="protein sequence ID" value="QCO58090.1"/>
    <property type="molecule type" value="Genomic_DNA"/>
</dbReference>
<protein>
    <submittedName>
        <fullName evidence="2">Uncharacterized protein</fullName>
    </submittedName>
</protein>
<evidence type="ECO:0000313" key="2">
    <source>
        <dbReference type="EMBL" id="QCO58090.1"/>
    </source>
</evidence>
<proteinExistence type="predicted"/>
<geneLocation type="plasmid" evidence="2 3">
    <name>unnamed2</name>
</geneLocation>
<reference evidence="2 3" key="1">
    <citation type="submission" date="2019-05" db="EMBL/GenBank/DDBJ databases">
        <title>Pseudorhodobacter turbinis sp. nov., isolated from the gut of the Korean turban shell.</title>
        <authorList>
            <person name="Jeong Y.-S."/>
            <person name="Kang W.-R."/>
            <person name="Bae J.-W."/>
        </authorList>
    </citation>
    <scope>NUCLEOTIDE SEQUENCE [LARGE SCALE GENOMIC DNA]</scope>
    <source>
        <strain evidence="2 3">S12M18</strain>
        <plasmid evidence="2 3">unnamed2</plasmid>
    </source>
</reference>
<sequence>MGVDKKLLNEIKQDLKTAGNTDRGMTTKEVMVALAPTIHERLRAGEKLVDLYAIVRAKLPQEARLTQTSFKRYWQDARQEIGLAPIKTSGRKGPRPPAVTVDVAAVVTAAVPSPEPNNATPRTSTASDFRTDSEEF</sequence>
<accession>A0A4P8ELC4</accession>